<evidence type="ECO:0000313" key="7">
    <source>
        <dbReference type="EMBL" id="CAE0610581.1"/>
    </source>
</evidence>
<dbReference type="Gene3D" id="3.60.21.10">
    <property type="match status" value="1"/>
</dbReference>
<dbReference type="InterPro" id="IPR029052">
    <property type="entry name" value="Metallo-depent_PP-like"/>
</dbReference>
<evidence type="ECO:0000256" key="4">
    <source>
        <dbReference type="RuleBase" id="RU004273"/>
    </source>
</evidence>
<proteinExistence type="inferred from homology"/>
<evidence type="ECO:0000256" key="2">
    <source>
        <dbReference type="ARBA" id="ARBA00022723"/>
    </source>
</evidence>
<sequence>MEIHPTKTSSEGNPAGSTSMIGGVQPTNVRRTNPRRKGKPDLPHLPWNEEACVELAQKLLETTRNEDGKEGTERLRDVVPWNLLESLLQHATAWAKKNGTVVDVVVPEGNDAKVVVVGDIHGQYHDLMKLFEIAGWPTNGRRTFVFNGDFVDRGGWGVECMILLLAWYIALPQHVVLNRGNHETKFCISMYGFQAELQAKYPEHCTMLCRKFVTFFSHLPLGVTIAGSKDARPSTAVFHGGLFRKPKVYRTPRKRKGRTPKRARIGQYEIADDEDSLLLGSIDDLRKCSKGGTDPDGIGHKAVPADILWSDPGPDNGLKENLERGVGLVFGPDITQQFLGDEMLRLVIRSHEGPDARADREGMKSMASGYTVDHEGPNGNLVTVFSAPDYPQFQHDGEERMNNLAAFVELQAPDVSEAKFVTFSAVKPRPHCMCYYDLGLPGSDVEGPEPGTDADSDVLPHVVTPPTRTSLGADEEEIVSVKDINKEDAVSGALHLCPKADGMLSENRSDGNLPPRIENAEGAEIPTPPTPLEMVTELKASYPSLDDKQSLWQSPREAACKEHTFERATSIEEPSTNTKVAEEDVEQARDEARYQEDFGTELWTNPGNYTIETPPGSLSRSLLKDGEESLDREKPRQP</sequence>
<gene>
    <name evidence="7" type="ORF">PSAL00342_LOCUS4416</name>
</gene>
<comment type="cofactor">
    <cofactor evidence="1">
        <name>Mn(2+)</name>
        <dbReference type="ChEBI" id="CHEBI:29035"/>
    </cofactor>
</comment>
<feature type="compositionally biased region" description="Polar residues" evidence="5">
    <location>
        <begin position="1"/>
        <end position="31"/>
    </location>
</feature>
<dbReference type="EMBL" id="HBIS01004858">
    <property type="protein sequence ID" value="CAE0610581.1"/>
    <property type="molecule type" value="Transcribed_RNA"/>
</dbReference>
<feature type="domain" description="Serine/threonine specific protein phosphatases" evidence="6">
    <location>
        <begin position="178"/>
        <end position="183"/>
    </location>
</feature>
<dbReference type="EC" id="3.1.3.16" evidence="4"/>
<comment type="similarity">
    <text evidence="4">Belongs to the PPP phosphatase family.</text>
</comment>
<name>A0A7S3UCW3_9CHLO</name>
<feature type="compositionally biased region" description="Basic and acidic residues" evidence="5">
    <location>
        <begin position="580"/>
        <end position="596"/>
    </location>
</feature>
<keyword evidence="3" id="KW-0464">Manganese</keyword>
<dbReference type="PANTHER" id="PTHR45668">
    <property type="entry name" value="SERINE/THREONINE-PROTEIN PHOSPHATASE 5-RELATED"/>
    <property type="match status" value="1"/>
</dbReference>
<dbReference type="AlphaFoldDB" id="A0A7S3UCW3"/>
<dbReference type="SMART" id="SM00156">
    <property type="entry name" value="PP2Ac"/>
    <property type="match status" value="1"/>
</dbReference>
<accession>A0A7S3UCW3</accession>
<feature type="compositionally biased region" description="Basic and acidic residues" evidence="5">
    <location>
        <begin position="622"/>
        <end position="638"/>
    </location>
</feature>
<evidence type="ECO:0000259" key="6">
    <source>
        <dbReference type="PROSITE" id="PS00125"/>
    </source>
</evidence>
<evidence type="ECO:0000256" key="1">
    <source>
        <dbReference type="ARBA" id="ARBA00001936"/>
    </source>
</evidence>
<dbReference type="SUPFAM" id="SSF56300">
    <property type="entry name" value="Metallo-dependent phosphatases"/>
    <property type="match status" value="1"/>
</dbReference>
<feature type="compositionally biased region" description="Polar residues" evidence="5">
    <location>
        <begin position="602"/>
        <end position="620"/>
    </location>
</feature>
<dbReference type="GO" id="GO:0004722">
    <property type="term" value="F:protein serine/threonine phosphatase activity"/>
    <property type="evidence" value="ECO:0007669"/>
    <property type="project" value="UniProtKB-EC"/>
</dbReference>
<evidence type="ECO:0000256" key="3">
    <source>
        <dbReference type="ARBA" id="ARBA00023211"/>
    </source>
</evidence>
<feature type="region of interest" description="Disordered" evidence="5">
    <location>
        <begin position="447"/>
        <end position="469"/>
    </location>
</feature>
<feature type="region of interest" description="Disordered" evidence="5">
    <location>
        <begin position="1"/>
        <end position="45"/>
    </location>
</feature>
<evidence type="ECO:0000256" key="5">
    <source>
        <dbReference type="SAM" id="MobiDB-lite"/>
    </source>
</evidence>
<feature type="region of interest" description="Disordered" evidence="5">
    <location>
        <begin position="568"/>
        <end position="638"/>
    </location>
</feature>
<keyword evidence="2" id="KW-0479">Metal-binding</keyword>
<dbReference type="InterPro" id="IPR004843">
    <property type="entry name" value="Calcineurin-like_PHP"/>
</dbReference>
<keyword evidence="4" id="KW-0378">Hydrolase</keyword>
<dbReference type="InterPro" id="IPR051134">
    <property type="entry name" value="PPP_phosphatase"/>
</dbReference>
<protein>
    <recommendedName>
        <fullName evidence="4">Serine/threonine-protein phosphatase</fullName>
        <ecNumber evidence="4">3.1.3.16</ecNumber>
    </recommendedName>
</protein>
<dbReference type="PANTHER" id="PTHR45668:SF9">
    <property type="entry name" value="SERINE_THREONINE-PROTEIN PHOSPHATASE 7"/>
    <property type="match status" value="1"/>
</dbReference>
<dbReference type="PROSITE" id="PS00125">
    <property type="entry name" value="SER_THR_PHOSPHATASE"/>
    <property type="match status" value="1"/>
</dbReference>
<dbReference type="GO" id="GO:0046872">
    <property type="term" value="F:metal ion binding"/>
    <property type="evidence" value="ECO:0007669"/>
    <property type="project" value="UniProtKB-KW"/>
</dbReference>
<dbReference type="PRINTS" id="PR00114">
    <property type="entry name" value="STPHPHTASE"/>
</dbReference>
<dbReference type="Pfam" id="PF00149">
    <property type="entry name" value="Metallophos"/>
    <property type="match status" value="1"/>
</dbReference>
<comment type="catalytic activity">
    <reaction evidence="4">
        <text>O-phospho-L-threonyl-[protein] + H2O = L-threonyl-[protein] + phosphate</text>
        <dbReference type="Rhea" id="RHEA:47004"/>
        <dbReference type="Rhea" id="RHEA-COMP:11060"/>
        <dbReference type="Rhea" id="RHEA-COMP:11605"/>
        <dbReference type="ChEBI" id="CHEBI:15377"/>
        <dbReference type="ChEBI" id="CHEBI:30013"/>
        <dbReference type="ChEBI" id="CHEBI:43474"/>
        <dbReference type="ChEBI" id="CHEBI:61977"/>
        <dbReference type="EC" id="3.1.3.16"/>
    </reaction>
</comment>
<organism evidence="7">
    <name type="scientific">Picocystis salinarum</name>
    <dbReference type="NCBI Taxonomy" id="88271"/>
    <lineage>
        <taxon>Eukaryota</taxon>
        <taxon>Viridiplantae</taxon>
        <taxon>Chlorophyta</taxon>
        <taxon>Picocystophyceae</taxon>
        <taxon>Picocystales</taxon>
        <taxon>Picocystaceae</taxon>
        <taxon>Picocystis</taxon>
    </lineage>
</organism>
<reference evidence="7" key="1">
    <citation type="submission" date="2021-01" db="EMBL/GenBank/DDBJ databases">
        <authorList>
            <person name="Corre E."/>
            <person name="Pelletier E."/>
            <person name="Niang G."/>
            <person name="Scheremetjew M."/>
            <person name="Finn R."/>
            <person name="Kale V."/>
            <person name="Holt S."/>
            <person name="Cochrane G."/>
            <person name="Meng A."/>
            <person name="Brown T."/>
            <person name="Cohen L."/>
        </authorList>
    </citation>
    <scope>NUCLEOTIDE SEQUENCE</scope>
    <source>
        <strain evidence="7">CCMP1897</strain>
    </source>
</reference>
<dbReference type="InterPro" id="IPR006186">
    <property type="entry name" value="Ser/Thr-sp_prot-phosphatase"/>
</dbReference>